<keyword evidence="3" id="KW-1185">Reference proteome</keyword>
<feature type="region of interest" description="Disordered" evidence="1">
    <location>
        <begin position="113"/>
        <end position="150"/>
    </location>
</feature>
<organism evidence="2 3">
    <name type="scientific">Rickenella mellea</name>
    <dbReference type="NCBI Taxonomy" id="50990"/>
    <lineage>
        <taxon>Eukaryota</taxon>
        <taxon>Fungi</taxon>
        <taxon>Dikarya</taxon>
        <taxon>Basidiomycota</taxon>
        <taxon>Agaricomycotina</taxon>
        <taxon>Agaricomycetes</taxon>
        <taxon>Hymenochaetales</taxon>
        <taxon>Rickenellaceae</taxon>
        <taxon>Rickenella</taxon>
    </lineage>
</organism>
<dbReference type="EMBL" id="ML170204">
    <property type="protein sequence ID" value="TDL18733.1"/>
    <property type="molecule type" value="Genomic_DNA"/>
</dbReference>
<accession>A0A4Y7PTJ9</accession>
<evidence type="ECO:0000313" key="2">
    <source>
        <dbReference type="EMBL" id="TDL18733.1"/>
    </source>
</evidence>
<evidence type="ECO:0000313" key="3">
    <source>
        <dbReference type="Proteomes" id="UP000294933"/>
    </source>
</evidence>
<dbReference type="VEuPathDB" id="FungiDB:BD410DRAFT_792904"/>
<dbReference type="Proteomes" id="UP000294933">
    <property type="component" value="Unassembled WGS sequence"/>
</dbReference>
<feature type="compositionally biased region" description="Polar residues" evidence="1">
    <location>
        <begin position="50"/>
        <end position="60"/>
    </location>
</feature>
<evidence type="ECO:0000256" key="1">
    <source>
        <dbReference type="SAM" id="MobiDB-lite"/>
    </source>
</evidence>
<sequence length="150" mass="15890">MINPETSDKQNPPARAKTVPNPSLAPKPALETLEKNNSPPISPTRLAETSGPSYQTTESSRLGAMPTLLMTGSPDTTTPDATDPVMPGILAQCGVACSKNSVTYGTGIPDLVKAQDPKTTDPEKHDNAPEVLQPKEGHNPRVYVDDSFPT</sequence>
<gene>
    <name evidence="2" type="ORF">BD410DRAFT_792904</name>
</gene>
<feature type="region of interest" description="Disordered" evidence="1">
    <location>
        <begin position="1"/>
        <end position="83"/>
    </location>
</feature>
<feature type="compositionally biased region" description="Low complexity" evidence="1">
    <location>
        <begin position="74"/>
        <end position="83"/>
    </location>
</feature>
<name>A0A4Y7PTJ9_9AGAM</name>
<protein>
    <submittedName>
        <fullName evidence="2">Uncharacterized protein</fullName>
    </submittedName>
</protein>
<feature type="compositionally biased region" description="Basic and acidic residues" evidence="1">
    <location>
        <begin position="113"/>
        <end position="139"/>
    </location>
</feature>
<dbReference type="AlphaFoldDB" id="A0A4Y7PTJ9"/>
<reference evidence="2 3" key="1">
    <citation type="submission" date="2018-06" db="EMBL/GenBank/DDBJ databases">
        <title>A transcriptomic atlas of mushroom development highlights an independent origin of complex multicellularity.</title>
        <authorList>
            <consortium name="DOE Joint Genome Institute"/>
            <person name="Krizsan K."/>
            <person name="Almasi E."/>
            <person name="Merenyi Z."/>
            <person name="Sahu N."/>
            <person name="Viragh M."/>
            <person name="Koszo T."/>
            <person name="Mondo S."/>
            <person name="Kiss B."/>
            <person name="Balint B."/>
            <person name="Kues U."/>
            <person name="Barry K."/>
            <person name="Hegedus J.C."/>
            <person name="Henrissat B."/>
            <person name="Johnson J."/>
            <person name="Lipzen A."/>
            <person name="Ohm R."/>
            <person name="Nagy I."/>
            <person name="Pangilinan J."/>
            <person name="Yan J."/>
            <person name="Xiong Y."/>
            <person name="Grigoriev I.V."/>
            <person name="Hibbett D.S."/>
            <person name="Nagy L.G."/>
        </authorList>
    </citation>
    <scope>NUCLEOTIDE SEQUENCE [LARGE SCALE GENOMIC DNA]</scope>
    <source>
        <strain evidence="2 3">SZMC22713</strain>
    </source>
</reference>
<proteinExistence type="predicted"/>